<sequence length="270" mass="28991">MTTNVIARYLQTSSMSIPQLHLYLPPPGLSAPIHMRRSRGDTKCLNPHHRLWGSGHIPLATKPTTEQAKRQTSHRAQPKPISPRQADQPYARQDEDGASSHGVSVFRSPARAIEDEKTSPQTSPPPPRRSLRNGPTINDEDGVSGDRVLSPAYVLGPIPSSNESPSPSTCHDEDKAAAAMPCSSLRSSAAMSHSSHLRRTPIPSGPADLSAASLQFHNALPPSTCHDEDGASVLPLLCTPHSSTAVPPPHSSSPYARERKKRGNKDANPP</sequence>
<name>A0AAW0E2W0_9AGAR</name>
<evidence type="ECO:0000256" key="1">
    <source>
        <dbReference type="SAM" id="MobiDB-lite"/>
    </source>
</evidence>
<feature type="compositionally biased region" description="Low complexity" evidence="1">
    <location>
        <begin position="183"/>
        <end position="194"/>
    </location>
</feature>
<evidence type="ECO:0000313" key="3">
    <source>
        <dbReference type="Proteomes" id="UP001362999"/>
    </source>
</evidence>
<keyword evidence="3" id="KW-1185">Reference proteome</keyword>
<comment type="caution">
    <text evidence="2">The sequence shown here is derived from an EMBL/GenBank/DDBJ whole genome shotgun (WGS) entry which is preliminary data.</text>
</comment>
<gene>
    <name evidence="2" type="ORF">R3P38DRAFT_3547487</name>
</gene>
<feature type="compositionally biased region" description="Low complexity" evidence="1">
    <location>
        <begin position="157"/>
        <end position="168"/>
    </location>
</feature>
<dbReference type="AlphaFoldDB" id="A0AAW0E2W0"/>
<dbReference type="EMBL" id="JAWWNJ010000004">
    <property type="protein sequence ID" value="KAK7058095.1"/>
    <property type="molecule type" value="Genomic_DNA"/>
</dbReference>
<reference evidence="2 3" key="1">
    <citation type="journal article" date="2024" name="J Genomics">
        <title>Draft genome sequencing and assembly of Favolaschia claudopus CIRM-BRFM 2984 isolated from oak limbs.</title>
        <authorList>
            <person name="Navarro D."/>
            <person name="Drula E."/>
            <person name="Chaduli D."/>
            <person name="Cazenave R."/>
            <person name="Ahrendt S."/>
            <person name="Wang J."/>
            <person name="Lipzen A."/>
            <person name="Daum C."/>
            <person name="Barry K."/>
            <person name="Grigoriev I.V."/>
            <person name="Favel A."/>
            <person name="Rosso M.N."/>
            <person name="Martin F."/>
        </authorList>
    </citation>
    <scope>NUCLEOTIDE SEQUENCE [LARGE SCALE GENOMIC DNA]</scope>
    <source>
        <strain evidence="2 3">CIRM-BRFM 2984</strain>
    </source>
</reference>
<accession>A0AAW0E2W0</accession>
<feature type="region of interest" description="Disordered" evidence="1">
    <location>
        <begin position="47"/>
        <end position="270"/>
    </location>
</feature>
<protein>
    <submittedName>
        <fullName evidence="2">Uncharacterized protein</fullName>
    </submittedName>
</protein>
<proteinExistence type="predicted"/>
<dbReference type="Proteomes" id="UP001362999">
    <property type="component" value="Unassembled WGS sequence"/>
</dbReference>
<evidence type="ECO:0000313" key="2">
    <source>
        <dbReference type="EMBL" id="KAK7058095.1"/>
    </source>
</evidence>
<organism evidence="2 3">
    <name type="scientific">Favolaschia claudopus</name>
    <dbReference type="NCBI Taxonomy" id="2862362"/>
    <lineage>
        <taxon>Eukaryota</taxon>
        <taxon>Fungi</taxon>
        <taxon>Dikarya</taxon>
        <taxon>Basidiomycota</taxon>
        <taxon>Agaricomycotina</taxon>
        <taxon>Agaricomycetes</taxon>
        <taxon>Agaricomycetidae</taxon>
        <taxon>Agaricales</taxon>
        <taxon>Marasmiineae</taxon>
        <taxon>Mycenaceae</taxon>
        <taxon>Favolaschia</taxon>
    </lineage>
</organism>